<organism evidence="2 3">
    <name type="scientific">Monosiga brevicollis</name>
    <name type="common">Choanoflagellate</name>
    <dbReference type="NCBI Taxonomy" id="81824"/>
    <lineage>
        <taxon>Eukaryota</taxon>
        <taxon>Choanoflagellata</taxon>
        <taxon>Craspedida</taxon>
        <taxon>Salpingoecidae</taxon>
        <taxon>Monosiga</taxon>
    </lineage>
</organism>
<dbReference type="EMBL" id="CH991548">
    <property type="protein sequence ID" value="EDQ90366.1"/>
    <property type="molecule type" value="Genomic_DNA"/>
</dbReference>
<name>A9UXD0_MONBE</name>
<gene>
    <name evidence="2" type="ORF">MONBRDRAFT_20747</name>
</gene>
<feature type="non-terminal residue" evidence="2">
    <location>
        <position position="144"/>
    </location>
</feature>
<dbReference type="Proteomes" id="UP000001357">
    <property type="component" value="Unassembled WGS sequence"/>
</dbReference>
<dbReference type="AlphaFoldDB" id="A9UXD0"/>
<keyword evidence="3" id="KW-1185">Reference proteome</keyword>
<feature type="chain" id="PRO_5002744490" evidence="1">
    <location>
        <begin position="29"/>
        <end position="144"/>
    </location>
</feature>
<dbReference type="GeneID" id="5890159"/>
<accession>A9UXD0</accession>
<dbReference type="KEGG" id="mbr:MONBRDRAFT_20747"/>
<reference evidence="2 3" key="1">
    <citation type="journal article" date="2008" name="Nature">
        <title>The genome of the choanoflagellate Monosiga brevicollis and the origin of metazoans.</title>
        <authorList>
            <consortium name="JGI Sequencing"/>
            <person name="King N."/>
            <person name="Westbrook M.J."/>
            <person name="Young S.L."/>
            <person name="Kuo A."/>
            <person name="Abedin M."/>
            <person name="Chapman J."/>
            <person name="Fairclough S."/>
            <person name="Hellsten U."/>
            <person name="Isogai Y."/>
            <person name="Letunic I."/>
            <person name="Marr M."/>
            <person name="Pincus D."/>
            <person name="Putnam N."/>
            <person name="Rokas A."/>
            <person name="Wright K.J."/>
            <person name="Zuzow R."/>
            <person name="Dirks W."/>
            <person name="Good M."/>
            <person name="Goodstein D."/>
            <person name="Lemons D."/>
            <person name="Li W."/>
            <person name="Lyons J.B."/>
            <person name="Morris A."/>
            <person name="Nichols S."/>
            <person name="Richter D.J."/>
            <person name="Salamov A."/>
            <person name="Bork P."/>
            <person name="Lim W.A."/>
            <person name="Manning G."/>
            <person name="Miller W.T."/>
            <person name="McGinnis W."/>
            <person name="Shapiro H."/>
            <person name="Tjian R."/>
            <person name="Grigoriev I.V."/>
            <person name="Rokhsar D."/>
        </authorList>
    </citation>
    <scope>NUCLEOTIDE SEQUENCE [LARGE SCALE GENOMIC DNA]</scope>
    <source>
        <strain evidence="3">MX1 / ATCC 50154</strain>
    </source>
</reference>
<feature type="signal peptide" evidence="1">
    <location>
        <begin position="1"/>
        <end position="28"/>
    </location>
</feature>
<keyword evidence="1" id="KW-0732">Signal</keyword>
<protein>
    <submittedName>
        <fullName evidence="2">Uncharacterized protein</fullName>
    </submittedName>
</protein>
<dbReference type="InParanoid" id="A9UXD0"/>
<evidence type="ECO:0000313" key="2">
    <source>
        <dbReference type="EMBL" id="EDQ90366.1"/>
    </source>
</evidence>
<evidence type="ECO:0000256" key="1">
    <source>
        <dbReference type="SAM" id="SignalP"/>
    </source>
</evidence>
<sequence length="144" mass="15970">MRNPSRSTRNARWEAISTLISSLLGASASGTSLCLSTDTSKMKAKCLRCLPVPWLKYAAWVDWNAQCASCSFVRYVLGMCWNIICLTFPTCFAPVLRAPSLVVLVYLVLCHTSMCFVGCDFFFAKHWVCAAACPNLPQIHVHIS</sequence>
<evidence type="ECO:0000313" key="3">
    <source>
        <dbReference type="Proteomes" id="UP000001357"/>
    </source>
</evidence>
<dbReference type="RefSeq" id="XP_001745133.1">
    <property type="nucleotide sequence ID" value="XM_001745081.1"/>
</dbReference>
<proteinExistence type="predicted"/>